<dbReference type="Gene3D" id="3.40.190.290">
    <property type="match status" value="1"/>
</dbReference>
<evidence type="ECO:0000256" key="3">
    <source>
        <dbReference type="ARBA" id="ARBA00023125"/>
    </source>
</evidence>
<dbReference type="PANTHER" id="PTHR30579:SF8">
    <property type="entry name" value="HTH-TYPE TRANSCRIPTIONAL REGULATOR HDFR"/>
    <property type="match status" value="1"/>
</dbReference>
<dbReference type="Pfam" id="PF00126">
    <property type="entry name" value="HTH_1"/>
    <property type="match status" value="1"/>
</dbReference>
<keyword evidence="9" id="KW-0614">Plasmid</keyword>
<dbReference type="InterPro" id="IPR036388">
    <property type="entry name" value="WH-like_DNA-bd_sf"/>
</dbReference>
<dbReference type="Pfam" id="PF03466">
    <property type="entry name" value="LysR_substrate"/>
    <property type="match status" value="1"/>
</dbReference>
<organism evidence="9 10">
    <name type="scientific">Rhizobium etli 8C-3</name>
    <dbReference type="NCBI Taxonomy" id="538025"/>
    <lineage>
        <taxon>Bacteria</taxon>
        <taxon>Pseudomonadati</taxon>
        <taxon>Pseudomonadota</taxon>
        <taxon>Alphaproteobacteria</taxon>
        <taxon>Hyphomicrobiales</taxon>
        <taxon>Rhizobiaceae</taxon>
        <taxon>Rhizobium/Agrobacterium group</taxon>
        <taxon>Rhizobium</taxon>
    </lineage>
</organism>
<evidence type="ECO:0000256" key="4">
    <source>
        <dbReference type="ARBA" id="ARBA00023163"/>
    </source>
</evidence>
<keyword evidence="2" id="KW-0805">Transcription regulation</keyword>
<dbReference type="AlphaFoldDB" id="A0A1L5PI15"/>
<feature type="domain" description="HTH lysR-type" evidence="8">
    <location>
        <begin position="1"/>
        <end position="58"/>
    </location>
</feature>
<keyword evidence="4" id="KW-0804">Transcription</keyword>
<gene>
    <name evidence="9" type="ORF">AM571_PC02077</name>
</gene>
<comment type="function">
    <text evidence="5">Transcriptional regulator of the ttuABCDE tartrate utilization operon.</text>
</comment>
<dbReference type="PROSITE" id="PS50931">
    <property type="entry name" value="HTH_LYSR"/>
    <property type="match status" value="1"/>
</dbReference>
<dbReference type="EMBL" id="CP017244">
    <property type="protein sequence ID" value="APO79803.1"/>
    <property type="molecule type" value="Genomic_DNA"/>
</dbReference>
<dbReference type="InterPro" id="IPR050176">
    <property type="entry name" value="LTTR"/>
</dbReference>
<comment type="similarity">
    <text evidence="1">Belongs to the LysR transcriptional regulatory family.</text>
</comment>
<evidence type="ECO:0000256" key="6">
    <source>
        <dbReference type="ARBA" id="ARBA00067332"/>
    </source>
</evidence>
<dbReference type="SUPFAM" id="SSF46785">
    <property type="entry name" value="Winged helix' DNA-binding domain"/>
    <property type="match status" value="1"/>
</dbReference>
<dbReference type="InterPro" id="IPR036390">
    <property type="entry name" value="WH_DNA-bd_sf"/>
</dbReference>
<evidence type="ECO:0000313" key="10">
    <source>
        <dbReference type="Proteomes" id="UP000185109"/>
    </source>
</evidence>
<evidence type="ECO:0000256" key="7">
    <source>
        <dbReference type="ARBA" id="ARBA00083243"/>
    </source>
</evidence>
<proteinExistence type="inferred from homology"/>
<reference evidence="9 10" key="1">
    <citation type="submission" date="2016-09" db="EMBL/GenBank/DDBJ databases">
        <title>The complete genome sequences of Rhizobium gallicum, symbiovars gallicum and phaseoli, symbionts associated to common bean (Phaseolus vulgaris).</title>
        <authorList>
            <person name="Bustos P."/>
            <person name="Santamaria R.I."/>
            <person name="Perez-Carrascal O.M."/>
            <person name="Juarez S."/>
            <person name="Lozano L."/>
            <person name="Martinez-Flores I."/>
            <person name="Martinez-Romero E."/>
            <person name="Cevallos M."/>
            <person name="Romero D."/>
            <person name="Davila G."/>
            <person name="Gonzalez V."/>
        </authorList>
    </citation>
    <scope>NUCLEOTIDE SEQUENCE [LARGE SCALE GENOMIC DNA]</scope>
    <source>
        <strain evidence="9 10">8C-3</strain>
        <plasmid evidence="10">Plasmid prsp8c3c</plasmid>
    </source>
</reference>
<accession>A0A1L5PI15</accession>
<dbReference type="InterPro" id="IPR000847">
    <property type="entry name" value="LysR_HTH_N"/>
</dbReference>
<dbReference type="PRINTS" id="PR00039">
    <property type="entry name" value="HTHLYSR"/>
</dbReference>
<evidence type="ECO:0000256" key="5">
    <source>
        <dbReference type="ARBA" id="ARBA00054626"/>
    </source>
</evidence>
<sequence length="283" mass="31406">MDIELARTFLEIVSTGSFIRASERLNVAQTTVSARIRHLEQLLGRPLFIRNKGGASLTPAGEQFLRHAPTFVQLWQRTRQQVKVPAGRRAVLTVGSEVTLAQPLLLSWVIWIRQFLPDIALRVHVDVPQDLINQVASGMVDVAIMYAPQHRPGLRIDLLMEEKLVLVTTDPEAKRLEETSYIYMDWGPDFGRQHDMNFPDIAPDLSFDLGPLALGYVLESGGSGYFRMSAVEPHLAAGEIYLVPDMPQYSYPVYSVRSANADESVVGPALAGLRAISEGNIEA</sequence>
<evidence type="ECO:0000256" key="1">
    <source>
        <dbReference type="ARBA" id="ARBA00009437"/>
    </source>
</evidence>
<evidence type="ECO:0000259" key="8">
    <source>
        <dbReference type="PROSITE" id="PS50931"/>
    </source>
</evidence>
<dbReference type="RefSeq" id="WP_074065464.1">
    <property type="nucleotide sequence ID" value="NZ_CP017244.1"/>
</dbReference>
<keyword evidence="3" id="KW-0238">DNA-binding</keyword>
<dbReference type="CDD" id="cd05466">
    <property type="entry name" value="PBP2_LTTR_substrate"/>
    <property type="match status" value="1"/>
</dbReference>
<name>A0A1L5PI15_RHIET</name>
<evidence type="ECO:0000313" key="9">
    <source>
        <dbReference type="EMBL" id="APO79803.1"/>
    </source>
</evidence>
<dbReference type="FunFam" id="1.10.10.10:FF:000001">
    <property type="entry name" value="LysR family transcriptional regulator"/>
    <property type="match status" value="1"/>
</dbReference>
<dbReference type="GO" id="GO:0003700">
    <property type="term" value="F:DNA-binding transcription factor activity"/>
    <property type="evidence" value="ECO:0007669"/>
    <property type="project" value="InterPro"/>
</dbReference>
<dbReference type="PANTHER" id="PTHR30579">
    <property type="entry name" value="TRANSCRIPTIONAL REGULATOR"/>
    <property type="match status" value="1"/>
</dbReference>
<geneLocation type="plasmid" evidence="10">
    <name>prsp8c3c</name>
</geneLocation>
<dbReference type="SUPFAM" id="SSF53850">
    <property type="entry name" value="Periplasmic binding protein-like II"/>
    <property type="match status" value="1"/>
</dbReference>
<dbReference type="InterPro" id="IPR005119">
    <property type="entry name" value="LysR_subst-bd"/>
</dbReference>
<dbReference type="GO" id="GO:0003677">
    <property type="term" value="F:DNA binding"/>
    <property type="evidence" value="ECO:0007669"/>
    <property type="project" value="UniProtKB-KW"/>
</dbReference>
<evidence type="ECO:0000256" key="2">
    <source>
        <dbReference type="ARBA" id="ARBA00023015"/>
    </source>
</evidence>
<dbReference type="Gene3D" id="1.10.10.10">
    <property type="entry name" value="Winged helix-like DNA-binding domain superfamily/Winged helix DNA-binding domain"/>
    <property type="match status" value="1"/>
</dbReference>
<protein>
    <recommendedName>
        <fullName evidence="6">HTH-type transcriptional regulator TtuA</fullName>
    </recommendedName>
    <alternativeName>
        <fullName evidence="7">Tartrate utilization transcriptional regulator</fullName>
    </alternativeName>
</protein>
<dbReference type="Proteomes" id="UP000185109">
    <property type="component" value="Plasmid pRsp8C3c"/>
</dbReference>